<reference evidence="1" key="1">
    <citation type="submission" date="2023-04" db="EMBL/GenBank/DDBJ databases">
        <title>A chromosome-level genome assembly of the parasitoid wasp Eretmocerus hayati.</title>
        <authorList>
            <person name="Zhong Y."/>
            <person name="Liu S."/>
            <person name="Liu Y."/>
        </authorList>
    </citation>
    <scope>NUCLEOTIDE SEQUENCE</scope>
    <source>
        <strain evidence="1">ZJU_SS_LIU_2023</strain>
    </source>
</reference>
<keyword evidence="2" id="KW-1185">Reference proteome</keyword>
<proteinExistence type="predicted"/>
<protein>
    <submittedName>
        <fullName evidence="1">Uncharacterized protein</fullName>
    </submittedName>
</protein>
<accession>A0ACC2N3J8</accession>
<comment type="caution">
    <text evidence="1">The sequence shown here is derived from an EMBL/GenBank/DDBJ whole genome shotgun (WGS) entry which is preliminary data.</text>
</comment>
<gene>
    <name evidence="1" type="ORF">QAD02_007417</name>
</gene>
<sequence length="108" mass="13026">MQSRTEVILEVMPKDDCVFVEDQRGYQDVEEKNRITRDDNIQPKTGDKGTDEELKEEKARRRGREGKEKRDDETTTTMKMRINEGIRRKKSTCKWMQVEWENKWENTK</sequence>
<organism evidence="1 2">
    <name type="scientific">Eretmocerus hayati</name>
    <dbReference type="NCBI Taxonomy" id="131215"/>
    <lineage>
        <taxon>Eukaryota</taxon>
        <taxon>Metazoa</taxon>
        <taxon>Ecdysozoa</taxon>
        <taxon>Arthropoda</taxon>
        <taxon>Hexapoda</taxon>
        <taxon>Insecta</taxon>
        <taxon>Pterygota</taxon>
        <taxon>Neoptera</taxon>
        <taxon>Endopterygota</taxon>
        <taxon>Hymenoptera</taxon>
        <taxon>Apocrita</taxon>
        <taxon>Proctotrupomorpha</taxon>
        <taxon>Chalcidoidea</taxon>
        <taxon>Aphelinidae</taxon>
        <taxon>Aphelininae</taxon>
        <taxon>Eretmocerus</taxon>
    </lineage>
</organism>
<dbReference type="EMBL" id="CM056744">
    <property type="protein sequence ID" value="KAJ8665755.1"/>
    <property type="molecule type" value="Genomic_DNA"/>
</dbReference>
<evidence type="ECO:0000313" key="2">
    <source>
        <dbReference type="Proteomes" id="UP001239111"/>
    </source>
</evidence>
<dbReference type="Proteomes" id="UP001239111">
    <property type="component" value="Chromosome 4"/>
</dbReference>
<evidence type="ECO:0000313" key="1">
    <source>
        <dbReference type="EMBL" id="KAJ8665755.1"/>
    </source>
</evidence>
<name>A0ACC2N3J8_9HYME</name>